<feature type="binding site" evidence="2">
    <location>
        <position position="71"/>
    </location>
    <ligand>
        <name>S-adenosyl-L-methionine</name>
        <dbReference type="ChEBI" id="CHEBI:59789"/>
    </ligand>
</feature>
<feature type="domain" description="Methyltransferase" evidence="3">
    <location>
        <begin position="90"/>
        <end position="173"/>
    </location>
</feature>
<evidence type="ECO:0000259" key="4">
    <source>
        <dbReference type="Pfam" id="PF21302"/>
    </source>
</evidence>
<accession>A0A1Y4LJV0</accession>
<feature type="domain" description="23S rRNA (guanine(745)-N(1))-methyltransferase N-terminal" evidence="4">
    <location>
        <begin position="7"/>
        <end position="43"/>
    </location>
</feature>
<dbReference type="AlphaFoldDB" id="A0A1Y4LJV0"/>
<dbReference type="PIRSF" id="PIRSF018249">
    <property type="entry name" value="MyrA_prd"/>
    <property type="match status" value="1"/>
</dbReference>
<dbReference type="InterPro" id="IPR029063">
    <property type="entry name" value="SAM-dependent_MTases_sf"/>
</dbReference>
<feature type="binding site" evidence="2">
    <location>
        <begin position="97"/>
        <end position="98"/>
    </location>
    <ligand>
        <name>S-adenosyl-L-methionine</name>
        <dbReference type="ChEBI" id="CHEBI:59789"/>
    </ligand>
</feature>
<feature type="binding site" evidence="1">
    <location>
        <position position="8"/>
    </location>
    <ligand>
        <name>Zn(2+)</name>
        <dbReference type="ChEBI" id="CHEBI:29105"/>
    </ligand>
</feature>
<dbReference type="Pfam" id="PF21302">
    <property type="entry name" value="Zn_ribbon_RlmA"/>
    <property type="match status" value="1"/>
</dbReference>
<sequence length="270" mass="29981">MKESLLCCSVCGQPLTFDEKNARCPKGHCFDRAARGGYVHLLRQHRRGSSDPGDSAAMCQARTRFLEGNWYGPLRDTVAKLAADCAPQDILDAGCGEGWYTRAVLDACPDARLAGIDLSRYALRHAGRTCPRGDFAIASLFELPLADASVDLVLHLFAPMCAEEFARVLRPGGTLLTVTPGARHLWGMKEVLYQKPYENPTEIRDLPGLTFEREVCVEDTITLTDPQDIAALYQMTPYAWKTPKEAADRLLHRDALTTPISFQIHLYRKG</sequence>
<dbReference type="Proteomes" id="UP000195897">
    <property type="component" value="Unassembled WGS sequence"/>
</dbReference>
<dbReference type="Pfam" id="PF13649">
    <property type="entry name" value="Methyltransf_25"/>
    <property type="match status" value="1"/>
</dbReference>
<dbReference type="PANTHER" id="PTHR42912:SF45">
    <property type="entry name" value="23S RRNA (GUANINE(745)-N(1))-METHYLTRANSFERASE"/>
    <property type="match status" value="1"/>
</dbReference>
<feature type="binding site" evidence="2">
    <location>
        <position position="184"/>
    </location>
    <ligand>
        <name>S-adenosyl-L-methionine</name>
        <dbReference type="ChEBI" id="CHEBI:59789"/>
    </ligand>
</feature>
<name>A0A1Y4LJV0_9FIRM</name>
<reference evidence="6" key="1">
    <citation type="submission" date="2017-04" db="EMBL/GenBank/DDBJ databases">
        <title>Function of individual gut microbiota members based on whole genome sequencing of pure cultures obtained from chicken caecum.</title>
        <authorList>
            <person name="Medvecky M."/>
            <person name="Cejkova D."/>
            <person name="Polansky O."/>
            <person name="Karasova D."/>
            <person name="Kubasova T."/>
            <person name="Cizek A."/>
            <person name="Rychlik I."/>
        </authorList>
    </citation>
    <scope>NUCLEOTIDE SEQUENCE [LARGE SCALE GENOMIC DNA]</scope>
    <source>
        <strain evidence="6">An180</strain>
    </source>
</reference>
<keyword evidence="2" id="KW-0949">S-adenosyl-L-methionine</keyword>
<feature type="binding site" evidence="1">
    <location>
        <position position="24"/>
    </location>
    <ligand>
        <name>Zn(2+)</name>
        <dbReference type="ChEBI" id="CHEBI:29105"/>
    </ligand>
</feature>
<feature type="binding site" evidence="1">
    <location>
        <position position="11"/>
    </location>
    <ligand>
        <name>Zn(2+)</name>
        <dbReference type="ChEBI" id="CHEBI:29105"/>
    </ligand>
</feature>
<dbReference type="Gene3D" id="3.40.50.150">
    <property type="entry name" value="Vaccinia Virus protein VP39"/>
    <property type="match status" value="1"/>
</dbReference>
<dbReference type="SUPFAM" id="SSF53335">
    <property type="entry name" value="S-adenosyl-L-methionine-dependent methyltransferases"/>
    <property type="match status" value="1"/>
</dbReference>
<evidence type="ECO:0000259" key="3">
    <source>
        <dbReference type="Pfam" id="PF13649"/>
    </source>
</evidence>
<evidence type="ECO:0000256" key="1">
    <source>
        <dbReference type="PIRSR" id="PIRSR018249-1"/>
    </source>
</evidence>
<keyword evidence="1" id="KW-0479">Metal-binding</keyword>
<evidence type="ECO:0000256" key="2">
    <source>
        <dbReference type="PIRSR" id="PIRSR018249-2"/>
    </source>
</evidence>
<dbReference type="InterPro" id="IPR048647">
    <property type="entry name" value="RlmA_N"/>
</dbReference>
<dbReference type="InterPro" id="IPR041698">
    <property type="entry name" value="Methyltransf_25"/>
</dbReference>
<evidence type="ECO:0000313" key="5">
    <source>
        <dbReference type="EMBL" id="OUP54402.1"/>
    </source>
</evidence>
<dbReference type="InterPro" id="IPR050508">
    <property type="entry name" value="Methyltransf_Superfamily"/>
</dbReference>
<organism evidence="5 6">
    <name type="scientific">Butyricicoccus pullicaecorum</name>
    <dbReference type="NCBI Taxonomy" id="501571"/>
    <lineage>
        <taxon>Bacteria</taxon>
        <taxon>Bacillati</taxon>
        <taxon>Bacillota</taxon>
        <taxon>Clostridia</taxon>
        <taxon>Eubacteriales</taxon>
        <taxon>Butyricicoccaceae</taxon>
        <taxon>Butyricicoccus</taxon>
    </lineage>
</organism>
<dbReference type="RefSeq" id="WP_087369789.1">
    <property type="nucleotide sequence ID" value="NZ_NFKK01000001.1"/>
</dbReference>
<dbReference type="CDD" id="cd02440">
    <property type="entry name" value="AdoMet_MTases"/>
    <property type="match status" value="1"/>
</dbReference>
<dbReference type="GO" id="GO:0046872">
    <property type="term" value="F:metal ion binding"/>
    <property type="evidence" value="ECO:0007669"/>
    <property type="project" value="UniProtKB-KW"/>
</dbReference>
<dbReference type="EMBL" id="NFKK01000001">
    <property type="protein sequence ID" value="OUP54402.1"/>
    <property type="molecule type" value="Genomic_DNA"/>
</dbReference>
<evidence type="ECO:0000313" key="6">
    <source>
        <dbReference type="Proteomes" id="UP000195897"/>
    </source>
</evidence>
<dbReference type="PANTHER" id="PTHR42912">
    <property type="entry name" value="METHYLTRANSFERASE"/>
    <property type="match status" value="1"/>
</dbReference>
<dbReference type="GO" id="GO:0008168">
    <property type="term" value="F:methyltransferase activity"/>
    <property type="evidence" value="ECO:0007669"/>
    <property type="project" value="InterPro"/>
</dbReference>
<feature type="binding site" evidence="1">
    <location>
        <position position="28"/>
    </location>
    <ligand>
        <name>Zn(2+)</name>
        <dbReference type="ChEBI" id="CHEBI:29105"/>
    </ligand>
</feature>
<dbReference type="InterPro" id="IPR016718">
    <property type="entry name" value="rRNA_m1G-MeTrfase_A_prd"/>
</dbReference>
<keyword evidence="1" id="KW-0862">Zinc</keyword>
<protein>
    <submittedName>
        <fullName evidence="5">Uncharacterized protein</fullName>
    </submittedName>
</protein>
<proteinExistence type="predicted"/>
<comment type="caution">
    <text evidence="5">The sequence shown here is derived from an EMBL/GenBank/DDBJ whole genome shotgun (WGS) entry which is preliminary data.</text>
</comment>
<gene>
    <name evidence="5" type="ORF">B5F17_00450</name>
</gene>